<feature type="transmembrane region" description="Helical" evidence="1">
    <location>
        <begin position="78"/>
        <end position="98"/>
    </location>
</feature>
<gene>
    <name evidence="2" type="ORF">ENQ20_16895</name>
</gene>
<organism evidence="2">
    <name type="scientific">Caldilinea aerophila</name>
    <dbReference type="NCBI Taxonomy" id="133453"/>
    <lineage>
        <taxon>Bacteria</taxon>
        <taxon>Bacillati</taxon>
        <taxon>Chloroflexota</taxon>
        <taxon>Caldilineae</taxon>
        <taxon>Caldilineales</taxon>
        <taxon>Caldilineaceae</taxon>
        <taxon>Caldilinea</taxon>
    </lineage>
</organism>
<dbReference type="Gene3D" id="1.20.210.10">
    <property type="entry name" value="Cytochrome c oxidase-like, subunit I domain"/>
    <property type="match status" value="1"/>
</dbReference>
<proteinExistence type="predicted"/>
<name>A0A7C1JS19_9CHLR</name>
<protein>
    <submittedName>
        <fullName evidence="2">Uncharacterized protein</fullName>
    </submittedName>
</protein>
<feature type="transmembrane region" description="Helical" evidence="1">
    <location>
        <begin position="44"/>
        <end position="66"/>
    </location>
</feature>
<dbReference type="EMBL" id="DSMG01000177">
    <property type="protein sequence ID" value="HDX33145.1"/>
    <property type="molecule type" value="Genomic_DNA"/>
</dbReference>
<keyword evidence="1" id="KW-1133">Transmembrane helix</keyword>
<comment type="caution">
    <text evidence="2">The sequence shown here is derived from an EMBL/GenBank/DDBJ whole genome shotgun (WGS) entry which is preliminary data.</text>
</comment>
<accession>A0A7C1JS19</accession>
<sequence length="139" mass="15636">MPPITRLFVKTSLIYLITSFGVGLVLAVRPLAPLPALVNGLAPVYFHLFMVGWVMQLIVGVAYWMFPKWSRERPRGYDTLALATYWLLNAGLLLRVAAEPAQLVSAWPGWGWLVVLAALLQWLAGMTFVVNTWPRVKEK</sequence>
<keyword evidence="1" id="KW-0472">Membrane</keyword>
<reference evidence="2" key="1">
    <citation type="journal article" date="2020" name="mSystems">
        <title>Genome- and Community-Level Interaction Insights into Carbon Utilization and Element Cycling Functions of Hydrothermarchaeota in Hydrothermal Sediment.</title>
        <authorList>
            <person name="Zhou Z."/>
            <person name="Liu Y."/>
            <person name="Xu W."/>
            <person name="Pan J."/>
            <person name="Luo Z.H."/>
            <person name="Li M."/>
        </authorList>
    </citation>
    <scope>NUCLEOTIDE SEQUENCE [LARGE SCALE GENOMIC DNA]</scope>
    <source>
        <strain evidence="2">SpSt-289</strain>
    </source>
</reference>
<dbReference type="SUPFAM" id="SSF81442">
    <property type="entry name" value="Cytochrome c oxidase subunit I-like"/>
    <property type="match status" value="1"/>
</dbReference>
<feature type="transmembrane region" description="Helical" evidence="1">
    <location>
        <begin position="110"/>
        <end position="133"/>
    </location>
</feature>
<keyword evidence="1" id="KW-0812">Transmembrane</keyword>
<feature type="transmembrane region" description="Helical" evidence="1">
    <location>
        <begin position="12"/>
        <end position="32"/>
    </location>
</feature>
<dbReference type="AlphaFoldDB" id="A0A7C1JS19"/>
<evidence type="ECO:0000256" key="1">
    <source>
        <dbReference type="SAM" id="Phobius"/>
    </source>
</evidence>
<evidence type="ECO:0000313" key="2">
    <source>
        <dbReference type="EMBL" id="HDX33145.1"/>
    </source>
</evidence>
<dbReference type="InterPro" id="IPR036927">
    <property type="entry name" value="Cyt_c_oxase-like_su1_sf"/>
</dbReference>